<protein>
    <submittedName>
        <fullName evidence="1">Uncharacterized protein</fullName>
    </submittedName>
</protein>
<reference evidence="1" key="2">
    <citation type="journal article" date="2015" name="Fish Shellfish Immunol.">
        <title>Early steps in the European eel (Anguilla anguilla)-Vibrio vulnificus interaction in the gills: Role of the RtxA13 toxin.</title>
        <authorList>
            <person name="Callol A."/>
            <person name="Pajuelo D."/>
            <person name="Ebbesson L."/>
            <person name="Teles M."/>
            <person name="MacKenzie S."/>
            <person name="Amaro C."/>
        </authorList>
    </citation>
    <scope>NUCLEOTIDE SEQUENCE</scope>
</reference>
<organism evidence="1">
    <name type="scientific">Anguilla anguilla</name>
    <name type="common">European freshwater eel</name>
    <name type="synonym">Muraena anguilla</name>
    <dbReference type="NCBI Taxonomy" id="7936"/>
    <lineage>
        <taxon>Eukaryota</taxon>
        <taxon>Metazoa</taxon>
        <taxon>Chordata</taxon>
        <taxon>Craniata</taxon>
        <taxon>Vertebrata</taxon>
        <taxon>Euteleostomi</taxon>
        <taxon>Actinopterygii</taxon>
        <taxon>Neopterygii</taxon>
        <taxon>Teleostei</taxon>
        <taxon>Anguilliformes</taxon>
        <taxon>Anguillidae</taxon>
        <taxon>Anguilla</taxon>
    </lineage>
</organism>
<sequence length="26" mass="2967">MLTQSKENSVSHCVTTCCMFSFRVDL</sequence>
<proteinExistence type="predicted"/>
<dbReference type="AlphaFoldDB" id="A0A0E9TT19"/>
<name>A0A0E9TT19_ANGAN</name>
<reference evidence="1" key="1">
    <citation type="submission" date="2014-11" db="EMBL/GenBank/DDBJ databases">
        <authorList>
            <person name="Amaro Gonzalez C."/>
        </authorList>
    </citation>
    <scope>NUCLEOTIDE SEQUENCE</scope>
</reference>
<dbReference type="EMBL" id="GBXM01052709">
    <property type="protein sequence ID" value="JAH55868.1"/>
    <property type="molecule type" value="Transcribed_RNA"/>
</dbReference>
<accession>A0A0E9TT19</accession>
<evidence type="ECO:0000313" key="1">
    <source>
        <dbReference type="EMBL" id="JAH55868.1"/>
    </source>
</evidence>